<dbReference type="Proteomes" id="UP001054857">
    <property type="component" value="Unassembled WGS sequence"/>
</dbReference>
<reference evidence="3 4" key="1">
    <citation type="journal article" date="2021" name="Sci. Rep.">
        <title>Genome sequencing of the multicellular alga Astrephomene provides insights into convergent evolution of germ-soma differentiation.</title>
        <authorList>
            <person name="Yamashita S."/>
            <person name="Yamamoto K."/>
            <person name="Matsuzaki R."/>
            <person name="Suzuki S."/>
            <person name="Yamaguchi H."/>
            <person name="Hirooka S."/>
            <person name="Minakuchi Y."/>
            <person name="Miyagishima S."/>
            <person name="Kawachi M."/>
            <person name="Toyoda A."/>
            <person name="Nozaki H."/>
        </authorList>
    </citation>
    <scope>NUCLEOTIDE SEQUENCE [LARGE SCALE GENOMIC DNA]</scope>
    <source>
        <strain evidence="3 4">NIES-4017</strain>
    </source>
</reference>
<proteinExistence type="predicted"/>
<protein>
    <recommendedName>
        <fullName evidence="5">Transmembrane protein</fullName>
    </recommendedName>
</protein>
<keyword evidence="2" id="KW-0472">Membrane</keyword>
<evidence type="ECO:0000313" key="4">
    <source>
        <dbReference type="Proteomes" id="UP001054857"/>
    </source>
</evidence>
<feature type="transmembrane region" description="Helical" evidence="2">
    <location>
        <begin position="277"/>
        <end position="297"/>
    </location>
</feature>
<feature type="compositionally biased region" description="Low complexity" evidence="1">
    <location>
        <begin position="517"/>
        <end position="541"/>
    </location>
</feature>
<name>A0AAD3HJZ3_9CHLO</name>
<dbReference type="AlphaFoldDB" id="A0AAD3HJZ3"/>
<evidence type="ECO:0000256" key="2">
    <source>
        <dbReference type="SAM" id="Phobius"/>
    </source>
</evidence>
<accession>A0AAD3HJZ3</accession>
<organism evidence="3 4">
    <name type="scientific">Astrephomene gubernaculifera</name>
    <dbReference type="NCBI Taxonomy" id="47775"/>
    <lineage>
        <taxon>Eukaryota</taxon>
        <taxon>Viridiplantae</taxon>
        <taxon>Chlorophyta</taxon>
        <taxon>core chlorophytes</taxon>
        <taxon>Chlorophyceae</taxon>
        <taxon>CS clade</taxon>
        <taxon>Chlamydomonadales</taxon>
        <taxon>Astrephomenaceae</taxon>
        <taxon>Astrephomene</taxon>
    </lineage>
</organism>
<feature type="transmembrane region" description="Helical" evidence="2">
    <location>
        <begin position="216"/>
        <end position="235"/>
    </location>
</feature>
<feature type="transmembrane region" description="Helical" evidence="2">
    <location>
        <begin position="309"/>
        <end position="331"/>
    </location>
</feature>
<gene>
    <name evidence="3" type="ORF">Agub_g4557</name>
</gene>
<comment type="caution">
    <text evidence="3">The sequence shown here is derived from an EMBL/GenBank/DDBJ whole genome shotgun (WGS) entry which is preliminary data.</text>
</comment>
<feature type="region of interest" description="Disordered" evidence="1">
    <location>
        <begin position="357"/>
        <end position="438"/>
    </location>
</feature>
<feature type="region of interest" description="Disordered" evidence="1">
    <location>
        <begin position="492"/>
        <end position="577"/>
    </location>
</feature>
<feature type="region of interest" description="Disordered" evidence="1">
    <location>
        <begin position="1128"/>
        <end position="1148"/>
    </location>
</feature>
<keyword evidence="4" id="KW-1185">Reference proteome</keyword>
<feature type="non-terminal residue" evidence="3">
    <location>
        <position position="1164"/>
    </location>
</feature>
<evidence type="ECO:0000256" key="1">
    <source>
        <dbReference type="SAM" id="MobiDB-lite"/>
    </source>
</evidence>
<evidence type="ECO:0008006" key="5">
    <source>
        <dbReference type="Google" id="ProtNLM"/>
    </source>
</evidence>
<feature type="compositionally biased region" description="Basic residues" evidence="1">
    <location>
        <begin position="428"/>
        <end position="438"/>
    </location>
</feature>
<dbReference type="EMBL" id="BMAR01000005">
    <property type="protein sequence ID" value="GFR43473.1"/>
    <property type="molecule type" value="Genomic_DNA"/>
</dbReference>
<feature type="compositionally biased region" description="Low complexity" evidence="1">
    <location>
        <begin position="638"/>
        <end position="649"/>
    </location>
</feature>
<feature type="transmembrane region" description="Helical" evidence="2">
    <location>
        <begin position="177"/>
        <end position="196"/>
    </location>
</feature>
<keyword evidence="2" id="KW-1133">Transmembrane helix</keyword>
<evidence type="ECO:0000313" key="3">
    <source>
        <dbReference type="EMBL" id="GFR43473.1"/>
    </source>
</evidence>
<feature type="region of interest" description="Disordered" evidence="1">
    <location>
        <begin position="615"/>
        <end position="669"/>
    </location>
</feature>
<feature type="transmembrane region" description="Helical" evidence="2">
    <location>
        <begin position="247"/>
        <end position="265"/>
    </location>
</feature>
<sequence length="1164" mass="120245">MLLDVARTTIVVLLIRIWKRCWITAQDTTTCFTCSYLFTHVFASLLSHSTQQMPKFQNAHRGPATCPQTLGSNAIAFLSPPAPNTPLQLKPNTSPILHDSPTSILSIQPLAYPAMFRHLSLLHNTLKFAHTFLLRLLTSRTSPPAFPHATSHCMSRAMGLGFVVSLLYNFSHPSRPLQFPLSCLSAVLAAVSLAVLSPDNHLGTRLLASANMMGGFAWGLVLAGIVLNIAHQVKLVYCETLVGCKEYTAVLCCMGVAVLAVLVTNRSALGAPYNPTVWLAGLVSVLGFGLALIAGQFKPDPRAMWYQDVSGLMSATFVASGLTGLISALVLPSLAVDELRADTAAAIRGIGHAASRFASRAMQPESQPLARGTSRDRPPATGASFGTVAATRPTTAGPQGLSGQHAPPHLHPHPHTHSQGPSQAQPHPHPHHNHLNPHHVPLHLMVQPRYRPQPPMRTVTQLTNDNDPDDLTERKKLLIQGTTAMVATSSAPAFTGEPSMPRQGVLGRPPSPRDGTARAAATAAVSGTAGTAGGLHALSAPMPAPPPAPLQPAPPPPPPLPMQAAGAVHDSDTSRPAATATLQRLASPPPPSWAAGGLFHPFLENTRIGEDADTMAADSRGSSGRGGHASTSEPRPTTPADIAAGTAAASSQERPEPDTGAASSSMTASTTPAAATAAASVTTRKSAAALLEEYAAMHSSSLPYSRRRLPGVRSYSSLDRLEICMPADADGIDVAGIAPAATSAAAVRTKLASVTPTSYASDDELSVWSRHADASDPAFTASNNLDFEHVLEDEDAFLRMLQESTAPHASPHATAHGGDARGKKAAAAAYARAPPVVVPAGGILPSPSIPDLLGAAAAARVTTAVTKDKDRGLAKVKEASIKEENAPSGMLARFFMLRRVRKQEEEQQQQQAVVDVEEGSHHVGHTQPGAGTATAHGGGGFGGTTVAWAPVSALRPLLARARQCAAAAAAEPPWLMSGPTDLAAWSRVLVACDALLGRVAALESLAEDHRPGHTAALGDASLAALLGLDIVAPYRRVYGQVAASCAAMSGTVAACSGAGYGRPGKPFPAVGGWSDTRERLHGLAREAMAGYWARVRGTAAGASSSSSAAAAAAAAAAGLLPFTSAGGAAPYPHPHPHPPALGRTSEAAAAAGAAPAAAPRAYLG</sequence>
<feature type="compositionally biased region" description="Pro residues" evidence="1">
    <location>
        <begin position="542"/>
        <end position="561"/>
    </location>
</feature>
<keyword evidence="2" id="KW-0812">Transmembrane</keyword>